<dbReference type="InterPro" id="IPR029058">
    <property type="entry name" value="AB_hydrolase_fold"/>
</dbReference>
<dbReference type="RefSeq" id="WP_338609114.1">
    <property type="nucleotide sequence ID" value="NZ_CP146275.1"/>
</dbReference>
<dbReference type="GO" id="GO:0016787">
    <property type="term" value="F:hydrolase activity"/>
    <property type="evidence" value="ECO:0007669"/>
    <property type="project" value="UniProtKB-KW"/>
</dbReference>
<keyword evidence="2" id="KW-0812">Transmembrane</keyword>
<accession>A0ABZ2I8W2</accession>
<gene>
    <name evidence="4" type="ORF">V6617_03465</name>
</gene>
<dbReference type="Proteomes" id="UP001369958">
    <property type="component" value="Chromosome"/>
</dbReference>
<evidence type="ECO:0000313" key="5">
    <source>
        <dbReference type="Proteomes" id="UP001369958"/>
    </source>
</evidence>
<dbReference type="PANTHER" id="PTHR48081:SF33">
    <property type="entry name" value="KYNURENINE FORMAMIDASE"/>
    <property type="match status" value="1"/>
</dbReference>
<sequence>MDFKTRALVWAGALMMGAISGLFGFANAFSPVGVFNALVPKDGGVTIERNIPFGVHPRQKLDIYRPTNDATGLPVIYFSYGGGWESGDKEEYSFVGRALAARGYVTVIADYRLVPDVVYPDFVADNGLAVQWVTDTIGSYGGDPGRMVLMGHSAGAYNVTMLALDPKFGVDLSNVRAIVGLSGPYDFYPFDVSQSQNAFGDFPQPEQTQPVNLVSRDLPPVFLGHGDKDETVFLRNSVTLAEEMTESGIDVSLQIYEGANHADTLVSMAMPLRWRYRVLDDVLAFLDANAVSGPIS</sequence>
<feature type="domain" description="BD-FAE-like" evidence="3">
    <location>
        <begin position="61"/>
        <end position="243"/>
    </location>
</feature>
<dbReference type="EMBL" id="CP146275">
    <property type="protein sequence ID" value="WWT33532.1"/>
    <property type="molecule type" value="Genomic_DNA"/>
</dbReference>
<evidence type="ECO:0000256" key="2">
    <source>
        <dbReference type="SAM" id="Phobius"/>
    </source>
</evidence>
<reference evidence="4 5" key="1">
    <citation type="submission" date="2024-02" db="EMBL/GenBank/DDBJ databases">
        <title>Complete genome sequence of Pelagibacterium nitratireducens ZH15.</title>
        <authorList>
            <person name="Zhao L.H."/>
        </authorList>
    </citation>
    <scope>NUCLEOTIDE SEQUENCE [LARGE SCALE GENOMIC DNA]</scope>
    <source>
        <strain evidence="4 5">ZH15</strain>
    </source>
</reference>
<evidence type="ECO:0000259" key="3">
    <source>
        <dbReference type="Pfam" id="PF20434"/>
    </source>
</evidence>
<evidence type="ECO:0000313" key="4">
    <source>
        <dbReference type="EMBL" id="WWT33532.1"/>
    </source>
</evidence>
<dbReference type="Pfam" id="PF20434">
    <property type="entry name" value="BD-FAE"/>
    <property type="match status" value="1"/>
</dbReference>
<feature type="transmembrane region" description="Helical" evidence="2">
    <location>
        <begin position="7"/>
        <end position="26"/>
    </location>
</feature>
<dbReference type="SUPFAM" id="SSF53474">
    <property type="entry name" value="alpha/beta-Hydrolases"/>
    <property type="match status" value="1"/>
</dbReference>
<keyword evidence="1 4" id="KW-0378">Hydrolase</keyword>
<keyword evidence="2" id="KW-1133">Transmembrane helix</keyword>
<proteinExistence type="predicted"/>
<keyword evidence="2" id="KW-0472">Membrane</keyword>
<keyword evidence="5" id="KW-1185">Reference proteome</keyword>
<organism evidence="4 5">
    <name type="scientific">Pelagibacterium nitratireducens</name>
    <dbReference type="NCBI Taxonomy" id="1046114"/>
    <lineage>
        <taxon>Bacteria</taxon>
        <taxon>Pseudomonadati</taxon>
        <taxon>Pseudomonadota</taxon>
        <taxon>Alphaproteobacteria</taxon>
        <taxon>Hyphomicrobiales</taxon>
        <taxon>Devosiaceae</taxon>
        <taxon>Pelagibacterium</taxon>
    </lineage>
</organism>
<evidence type="ECO:0000256" key="1">
    <source>
        <dbReference type="ARBA" id="ARBA00022801"/>
    </source>
</evidence>
<dbReference type="InterPro" id="IPR049492">
    <property type="entry name" value="BD-FAE-like_dom"/>
</dbReference>
<dbReference type="InterPro" id="IPR050300">
    <property type="entry name" value="GDXG_lipolytic_enzyme"/>
</dbReference>
<dbReference type="PANTHER" id="PTHR48081">
    <property type="entry name" value="AB HYDROLASE SUPERFAMILY PROTEIN C4A8.06C"/>
    <property type="match status" value="1"/>
</dbReference>
<name>A0ABZ2I8W2_9HYPH</name>
<protein>
    <submittedName>
        <fullName evidence="4">Alpha/beta hydrolase</fullName>
    </submittedName>
</protein>
<dbReference type="Gene3D" id="3.40.50.1820">
    <property type="entry name" value="alpha/beta hydrolase"/>
    <property type="match status" value="1"/>
</dbReference>